<feature type="region of interest" description="Disordered" evidence="1">
    <location>
        <begin position="140"/>
        <end position="162"/>
    </location>
</feature>
<evidence type="ECO:0000256" key="1">
    <source>
        <dbReference type="SAM" id="MobiDB-lite"/>
    </source>
</evidence>
<dbReference type="Proteomes" id="UP001383192">
    <property type="component" value="Unassembled WGS sequence"/>
</dbReference>
<dbReference type="EMBL" id="JAYKXP010000204">
    <property type="protein sequence ID" value="KAK7019682.1"/>
    <property type="molecule type" value="Genomic_DNA"/>
</dbReference>
<evidence type="ECO:0000313" key="3">
    <source>
        <dbReference type="Proteomes" id="UP001383192"/>
    </source>
</evidence>
<protein>
    <submittedName>
        <fullName evidence="2">Uncharacterized protein</fullName>
    </submittedName>
</protein>
<keyword evidence="3" id="KW-1185">Reference proteome</keyword>
<accession>A0AAW0B1X6</accession>
<sequence length="162" mass="18153">MPPKRNKRAKPTNIYRERVETLDDFDIDVIPSREEHVLSSGRVAVVDYSPGKGRSDWSRTQEWVMEDEANSFVLDPSSEQYDALLEADIFDAEGPDMSTAPEGRVATKQKRKSMRAGADFGPETAEYILEVPLQRYILTGTPSGKGQSGCTQPEVLSRLSWD</sequence>
<evidence type="ECO:0000313" key="2">
    <source>
        <dbReference type="EMBL" id="KAK7019682.1"/>
    </source>
</evidence>
<feature type="region of interest" description="Disordered" evidence="1">
    <location>
        <begin position="93"/>
        <end position="117"/>
    </location>
</feature>
<dbReference type="AlphaFoldDB" id="A0AAW0B1X6"/>
<name>A0AAW0B1X6_9AGAR</name>
<feature type="compositionally biased region" description="Polar residues" evidence="1">
    <location>
        <begin position="140"/>
        <end position="151"/>
    </location>
</feature>
<gene>
    <name evidence="2" type="ORF">VNI00_018004</name>
</gene>
<organism evidence="2 3">
    <name type="scientific">Paramarasmius palmivorus</name>
    <dbReference type="NCBI Taxonomy" id="297713"/>
    <lineage>
        <taxon>Eukaryota</taxon>
        <taxon>Fungi</taxon>
        <taxon>Dikarya</taxon>
        <taxon>Basidiomycota</taxon>
        <taxon>Agaricomycotina</taxon>
        <taxon>Agaricomycetes</taxon>
        <taxon>Agaricomycetidae</taxon>
        <taxon>Agaricales</taxon>
        <taxon>Marasmiineae</taxon>
        <taxon>Marasmiaceae</taxon>
        <taxon>Paramarasmius</taxon>
    </lineage>
</organism>
<comment type="caution">
    <text evidence="2">The sequence shown here is derived from an EMBL/GenBank/DDBJ whole genome shotgun (WGS) entry which is preliminary data.</text>
</comment>
<reference evidence="2 3" key="1">
    <citation type="submission" date="2024-01" db="EMBL/GenBank/DDBJ databases">
        <title>A draft genome for a cacao thread blight-causing isolate of Paramarasmius palmivorus.</title>
        <authorList>
            <person name="Baruah I.K."/>
            <person name="Bukari Y."/>
            <person name="Amoako-Attah I."/>
            <person name="Meinhardt L.W."/>
            <person name="Bailey B.A."/>
            <person name="Cohen S.P."/>
        </authorList>
    </citation>
    <scope>NUCLEOTIDE SEQUENCE [LARGE SCALE GENOMIC DNA]</scope>
    <source>
        <strain evidence="2 3">GH-12</strain>
    </source>
</reference>
<proteinExistence type="predicted"/>